<dbReference type="AlphaFoldDB" id="A0A9P8IK52"/>
<dbReference type="Proteomes" id="UP000827133">
    <property type="component" value="Unassembled WGS sequence"/>
</dbReference>
<dbReference type="KEGG" id="fmu:J7337_011313"/>
<dbReference type="CDD" id="cd12148">
    <property type="entry name" value="fungal_TF_MHR"/>
    <property type="match status" value="1"/>
</dbReference>
<dbReference type="PANTHER" id="PTHR47782:SF12">
    <property type="entry name" value="ZN(II)2CYS6 TRANSCRIPTION FACTOR (EUROFUNG)"/>
    <property type="match status" value="1"/>
</dbReference>
<dbReference type="RefSeq" id="XP_044675537.1">
    <property type="nucleotide sequence ID" value="XM_044828862.1"/>
</dbReference>
<name>A0A9P8IK52_9HYPO</name>
<dbReference type="GO" id="GO:0045944">
    <property type="term" value="P:positive regulation of transcription by RNA polymerase II"/>
    <property type="evidence" value="ECO:0007669"/>
    <property type="project" value="TreeGrafter"/>
</dbReference>
<comment type="subcellular location">
    <subcellularLocation>
        <location evidence="1">Nucleus</location>
    </subcellularLocation>
</comment>
<dbReference type="GO" id="GO:0006351">
    <property type="term" value="P:DNA-templated transcription"/>
    <property type="evidence" value="ECO:0007669"/>
    <property type="project" value="InterPro"/>
</dbReference>
<evidence type="ECO:0000256" key="6">
    <source>
        <dbReference type="ARBA" id="ARBA00023163"/>
    </source>
</evidence>
<evidence type="ECO:0000256" key="3">
    <source>
        <dbReference type="ARBA" id="ARBA00022833"/>
    </source>
</evidence>
<protein>
    <recommendedName>
        <fullName evidence="9">Xylanolytic transcriptional activator regulatory domain-containing protein</fullName>
    </recommendedName>
</protein>
<dbReference type="GeneID" id="68319169"/>
<dbReference type="CDD" id="cd00067">
    <property type="entry name" value="GAL4"/>
    <property type="match status" value="1"/>
</dbReference>
<keyword evidence="2" id="KW-0479">Metal-binding</keyword>
<feature type="domain" description="Xylanolytic transcriptional activator regulatory" evidence="9">
    <location>
        <begin position="368"/>
        <end position="444"/>
    </location>
</feature>
<evidence type="ECO:0000256" key="4">
    <source>
        <dbReference type="ARBA" id="ARBA00023015"/>
    </source>
</evidence>
<accession>A0A9P8IK52</accession>
<feature type="region of interest" description="Disordered" evidence="8">
    <location>
        <begin position="684"/>
        <end position="718"/>
    </location>
</feature>
<dbReference type="EMBL" id="JAHBCI010000009">
    <property type="protein sequence ID" value="KAG9496537.1"/>
    <property type="molecule type" value="Genomic_DNA"/>
</dbReference>
<keyword evidence="4" id="KW-0805">Transcription regulation</keyword>
<dbReference type="SMART" id="SM00906">
    <property type="entry name" value="Fungal_trans"/>
    <property type="match status" value="1"/>
</dbReference>
<dbReference type="Gene3D" id="4.10.240.10">
    <property type="entry name" value="Zn(2)-C6 fungal-type DNA-binding domain"/>
    <property type="match status" value="1"/>
</dbReference>
<gene>
    <name evidence="10" type="ORF">J7337_011313</name>
</gene>
<evidence type="ECO:0000256" key="5">
    <source>
        <dbReference type="ARBA" id="ARBA00023125"/>
    </source>
</evidence>
<evidence type="ECO:0000313" key="11">
    <source>
        <dbReference type="Proteomes" id="UP000827133"/>
    </source>
</evidence>
<dbReference type="GO" id="GO:0005634">
    <property type="term" value="C:nucleus"/>
    <property type="evidence" value="ECO:0007669"/>
    <property type="project" value="UniProtKB-SubCell"/>
</dbReference>
<dbReference type="InterPro" id="IPR001138">
    <property type="entry name" value="Zn2Cys6_DnaBD"/>
</dbReference>
<proteinExistence type="predicted"/>
<evidence type="ECO:0000259" key="9">
    <source>
        <dbReference type="SMART" id="SM00906"/>
    </source>
</evidence>
<organism evidence="10 11">
    <name type="scientific">Fusarium musae</name>
    <dbReference type="NCBI Taxonomy" id="1042133"/>
    <lineage>
        <taxon>Eukaryota</taxon>
        <taxon>Fungi</taxon>
        <taxon>Dikarya</taxon>
        <taxon>Ascomycota</taxon>
        <taxon>Pezizomycotina</taxon>
        <taxon>Sordariomycetes</taxon>
        <taxon>Hypocreomycetidae</taxon>
        <taxon>Hypocreales</taxon>
        <taxon>Nectriaceae</taxon>
        <taxon>Fusarium</taxon>
    </lineage>
</organism>
<evidence type="ECO:0000256" key="1">
    <source>
        <dbReference type="ARBA" id="ARBA00004123"/>
    </source>
</evidence>
<dbReference type="InterPro" id="IPR036864">
    <property type="entry name" value="Zn2-C6_fun-type_DNA-bd_sf"/>
</dbReference>
<dbReference type="GO" id="GO:0000981">
    <property type="term" value="F:DNA-binding transcription factor activity, RNA polymerase II-specific"/>
    <property type="evidence" value="ECO:0007669"/>
    <property type="project" value="InterPro"/>
</dbReference>
<keyword evidence="11" id="KW-1185">Reference proteome</keyword>
<feature type="compositionally biased region" description="Polar residues" evidence="8">
    <location>
        <begin position="695"/>
        <end position="715"/>
    </location>
</feature>
<feature type="region of interest" description="Disordered" evidence="8">
    <location>
        <begin position="1"/>
        <end position="33"/>
    </location>
</feature>
<dbReference type="InterPro" id="IPR052202">
    <property type="entry name" value="Yeast_MetPath_Reg"/>
</dbReference>
<dbReference type="InterPro" id="IPR007219">
    <property type="entry name" value="XnlR_reg_dom"/>
</dbReference>
<dbReference type="Pfam" id="PF04082">
    <property type="entry name" value="Fungal_trans"/>
    <property type="match status" value="1"/>
</dbReference>
<dbReference type="PANTHER" id="PTHR47782">
    <property type="entry name" value="ZN(II)2CYS6 TRANSCRIPTION FACTOR (EUROFUNG)-RELATED"/>
    <property type="match status" value="1"/>
</dbReference>
<keyword evidence="6" id="KW-0804">Transcription</keyword>
<feature type="compositionally biased region" description="Polar residues" evidence="8">
    <location>
        <begin position="1"/>
        <end position="10"/>
    </location>
</feature>
<reference evidence="10" key="1">
    <citation type="journal article" date="2021" name="Mol. Plant Microbe Interact.">
        <title>Telomere to telomere genome assembly of Fusarium musae F31, causal agent of crown rot disease of banana.</title>
        <authorList>
            <person name="Degradi L."/>
            <person name="Tava V."/>
            <person name="Kunova A."/>
            <person name="Cortesi P."/>
            <person name="Saracchi M."/>
            <person name="Pasquali M."/>
        </authorList>
    </citation>
    <scope>NUCLEOTIDE SEQUENCE</scope>
    <source>
        <strain evidence="10">F31</strain>
    </source>
</reference>
<sequence length="799" mass="89498">MRTMDDNGTATEDRFPLRLDGLGSNGRHSDTAGRKGRVALACKRCKRRKQRVSQPYALPRRSTYKTPQCDGSHPTCKSCERVGTPCIYERTIRPHYPGGKTLYINALEERIAFLEARLPDHAQDHFETLAPSSVVDGQENDVNTQAYPESSSSHRGSVSEDLDGYERNSIIDGVAYLSLCASGTAEATPDPSYLGSSSGAAIARMIQRSIFHNSRNGITRPSNFPRQPNPSVDPYLESLAPALHLHPDEPSHSFPFPDEARHLFDIFFDRMHTRWPILDRKKYTELFERQYQQGTLSITQRSIMHLIYAIAARFEQLTRKPSQVDPEKHLLAAIEPMDYILEQHNLATVQFLLLLAVHGQRSPYGAGAWSQVRYAVSLCIELGLHRERQGPPPGADVARDLEIRRRAFWSCYCLDRGTSVVLGRAFAISDRDINVSMPSPGREYWDLTHASSLGDDHTVEWCNIEPFIHIIKLEKIQSRIHRTVFRVDKDIFSGPVEDRVKLDQKMASIRADLDKWIQTTPQSPKDNGKITWLYDPESTNQDAGDFYSLQYHKAVLALFTVLLPSLATTDPRFITTARSAACVCIAYKRLNQQRTLTYTMISLHSCFVAGLTLMYCIWKDKSLFSYHVVEATQACSQSLTVFGEKWAGAVKYRDIFDALSGSLLKTLMSPGGLSGDTGMGVHPTPPLQTKFDRPSFSTSPGLSSHQPHSISQTSNESDDITMRDLVSDAVKEAFMEVDEEAPGGWHGWHMWNEMLGENPSASELSTSNVFSGAAKGGKDVWNLSQGDLDLSRGWDFSAQ</sequence>
<evidence type="ECO:0000256" key="7">
    <source>
        <dbReference type="ARBA" id="ARBA00023242"/>
    </source>
</evidence>
<keyword evidence="5" id="KW-0238">DNA-binding</keyword>
<dbReference type="GO" id="GO:0043565">
    <property type="term" value="F:sequence-specific DNA binding"/>
    <property type="evidence" value="ECO:0007669"/>
    <property type="project" value="TreeGrafter"/>
</dbReference>
<comment type="caution">
    <text evidence="10">The sequence shown here is derived from an EMBL/GenBank/DDBJ whole genome shotgun (WGS) entry which is preliminary data.</text>
</comment>
<keyword evidence="3" id="KW-0862">Zinc</keyword>
<evidence type="ECO:0000313" key="10">
    <source>
        <dbReference type="EMBL" id="KAG9496537.1"/>
    </source>
</evidence>
<evidence type="ECO:0000256" key="8">
    <source>
        <dbReference type="SAM" id="MobiDB-lite"/>
    </source>
</evidence>
<evidence type="ECO:0000256" key="2">
    <source>
        <dbReference type="ARBA" id="ARBA00022723"/>
    </source>
</evidence>
<keyword evidence="7" id="KW-0539">Nucleus</keyword>
<dbReference type="GO" id="GO:0008270">
    <property type="term" value="F:zinc ion binding"/>
    <property type="evidence" value="ECO:0007669"/>
    <property type="project" value="InterPro"/>
</dbReference>